<dbReference type="Proteomes" id="UP000050761">
    <property type="component" value="Unassembled WGS sequence"/>
</dbReference>
<accession>A0A183FPJ7</accession>
<reference evidence="3" key="2">
    <citation type="submission" date="2019-09" db="UniProtKB">
        <authorList>
            <consortium name="WormBaseParasite"/>
        </authorList>
    </citation>
    <scope>IDENTIFICATION</scope>
</reference>
<dbReference type="EMBL" id="UZAH01026473">
    <property type="protein sequence ID" value="VDO81259.1"/>
    <property type="molecule type" value="Genomic_DNA"/>
</dbReference>
<dbReference type="WBParaSite" id="HPBE_0000954501-mRNA-1">
    <property type="protein sequence ID" value="HPBE_0000954501-mRNA-1"/>
    <property type="gene ID" value="HPBE_0000954501"/>
</dbReference>
<reference evidence="1 2" key="1">
    <citation type="submission" date="2018-11" db="EMBL/GenBank/DDBJ databases">
        <authorList>
            <consortium name="Pathogen Informatics"/>
        </authorList>
    </citation>
    <scope>NUCLEOTIDE SEQUENCE [LARGE SCALE GENOMIC DNA]</scope>
</reference>
<accession>A0A3P7YV37</accession>
<sequence length="79" mass="8863">MKPVKLKALEENHFFECLQLDRFHADISGRLIPITVRPNSAGGVRRTSLPGKQKMRVRVPPGARVLIATRHPSNNLPDL</sequence>
<gene>
    <name evidence="1" type="ORF">HPBE_LOCUS9546</name>
</gene>
<evidence type="ECO:0000313" key="3">
    <source>
        <dbReference type="WBParaSite" id="HPBE_0000954501-mRNA-1"/>
    </source>
</evidence>
<protein>
    <submittedName>
        <fullName evidence="3">Major sperm protein</fullName>
    </submittedName>
</protein>
<evidence type="ECO:0000313" key="1">
    <source>
        <dbReference type="EMBL" id="VDO81259.1"/>
    </source>
</evidence>
<organism evidence="2 3">
    <name type="scientific">Heligmosomoides polygyrus</name>
    <name type="common">Parasitic roundworm</name>
    <dbReference type="NCBI Taxonomy" id="6339"/>
    <lineage>
        <taxon>Eukaryota</taxon>
        <taxon>Metazoa</taxon>
        <taxon>Ecdysozoa</taxon>
        <taxon>Nematoda</taxon>
        <taxon>Chromadorea</taxon>
        <taxon>Rhabditida</taxon>
        <taxon>Rhabditina</taxon>
        <taxon>Rhabditomorpha</taxon>
        <taxon>Strongyloidea</taxon>
        <taxon>Heligmosomidae</taxon>
        <taxon>Heligmosomoides</taxon>
    </lineage>
</organism>
<name>A0A183FPJ7_HELPZ</name>
<evidence type="ECO:0000313" key="2">
    <source>
        <dbReference type="Proteomes" id="UP000050761"/>
    </source>
</evidence>
<dbReference type="AlphaFoldDB" id="A0A183FPJ7"/>
<keyword evidence="2" id="KW-1185">Reference proteome</keyword>
<proteinExistence type="predicted"/>